<reference evidence="1" key="1">
    <citation type="submission" date="2025-08" db="UniProtKB">
        <authorList>
            <consortium name="Ensembl"/>
        </authorList>
    </citation>
    <scope>IDENTIFICATION</scope>
</reference>
<evidence type="ECO:0000313" key="1">
    <source>
        <dbReference type="Ensembl" id="ENSMSIP00000015998.1"/>
    </source>
</evidence>
<keyword evidence="2" id="KW-1185">Reference proteome</keyword>
<dbReference type="Proteomes" id="UP000694415">
    <property type="component" value="Unplaced"/>
</dbReference>
<reference evidence="1" key="2">
    <citation type="submission" date="2025-09" db="UniProtKB">
        <authorList>
            <consortium name="Ensembl"/>
        </authorList>
    </citation>
    <scope>IDENTIFICATION</scope>
</reference>
<dbReference type="AlphaFoldDB" id="A0A8C6H328"/>
<name>A0A8C6H328_MUSSI</name>
<accession>A0A8C6H328</accession>
<protein>
    <submittedName>
        <fullName evidence="1">RIKEN cDNA A630023A22 gene</fullName>
    </submittedName>
</protein>
<dbReference type="Ensembl" id="ENSMSIT00000020330.1">
    <property type="protein sequence ID" value="ENSMSIP00000015998.1"/>
    <property type="gene ID" value="ENSMSIG00000013763.1"/>
</dbReference>
<sequence length="199" mass="22848">MWIQLSATLPDLKTKEIYVKPGPWYRRLPPLKVGGSNRSRSRKSAEQGMEGLWLIMLTVPGTLLAPGMLWKVTWNLSLPPLPELRASSQHQWAWTSFTEAQSLRRQCLQCGASDRGALYDITPPGMVSFMLFSGRSFTRLSSFREECGWAPQCLHPSSSKYLEWQRGRRCGEMVPHNCIQKESRPLRHSYIYQPHQTLT</sequence>
<dbReference type="GeneTree" id="ENSGT00860000135882"/>
<evidence type="ECO:0000313" key="2">
    <source>
        <dbReference type="Proteomes" id="UP000694415"/>
    </source>
</evidence>
<organism evidence="1 2">
    <name type="scientific">Mus spicilegus</name>
    <name type="common">Mound-building mouse</name>
    <dbReference type="NCBI Taxonomy" id="10103"/>
    <lineage>
        <taxon>Eukaryota</taxon>
        <taxon>Metazoa</taxon>
        <taxon>Chordata</taxon>
        <taxon>Craniata</taxon>
        <taxon>Vertebrata</taxon>
        <taxon>Euteleostomi</taxon>
        <taxon>Mammalia</taxon>
        <taxon>Eutheria</taxon>
        <taxon>Euarchontoglires</taxon>
        <taxon>Glires</taxon>
        <taxon>Rodentia</taxon>
        <taxon>Myomorpha</taxon>
        <taxon>Muroidea</taxon>
        <taxon>Muridae</taxon>
        <taxon>Murinae</taxon>
        <taxon>Mus</taxon>
        <taxon>Mus</taxon>
    </lineage>
</organism>
<proteinExistence type="predicted"/>